<dbReference type="EMBL" id="CP071880">
    <property type="protein sequence ID" value="QTE49107.1"/>
    <property type="molecule type" value="Genomic_DNA"/>
</dbReference>
<evidence type="ECO:0000256" key="1">
    <source>
        <dbReference type="SAM" id="SignalP"/>
    </source>
</evidence>
<dbReference type="GO" id="GO:0016787">
    <property type="term" value="F:hydrolase activity"/>
    <property type="evidence" value="ECO:0007669"/>
    <property type="project" value="UniProtKB-KW"/>
</dbReference>
<keyword evidence="2" id="KW-0378">Hydrolase</keyword>
<reference evidence="3 5" key="2">
    <citation type="submission" date="2021-03" db="EMBL/GenBank/DDBJ databases">
        <title>Mucilaginibacter strains isolated from gold and copper mining confer multi heavy-metal resistance.</title>
        <authorList>
            <person name="Li Y."/>
        </authorList>
    </citation>
    <scope>NUCLEOTIDE SEQUENCE [LARGE SCALE GENOMIC DNA]</scope>
    <source>
        <strain evidence="3 5">P2-4</strain>
    </source>
</reference>
<sequence>MKKKIFTTTLLVSCFMICLAAIADLNGKWAGKLVTSDGQEYPLLYNFKVDGDKLTGTALTPEGDVDIKEGKTNGTDFSFTVATSGIVIPHTGKFMGDSVSVELDINGSKSSSVLKRSVEKK</sequence>
<dbReference type="Proteomes" id="UP000250557">
    <property type="component" value="Chromosome"/>
</dbReference>
<protein>
    <submittedName>
        <fullName evidence="2">Glycoside hydrolase</fullName>
    </submittedName>
</protein>
<name>A0AAE6JBT2_9SPHI</name>
<proteinExistence type="predicted"/>
<reference evidence="2 4" key="1">
    <citation type="submission" date="2019-08" db="EMBL/GenBank/DDBJ databases">
        <title>Comparative genome analysis confer to the adaptation heavy metal polluted environment.</title>
        <authorList>
            <person name="Li Y."/>
        </authorList>
    </citation>
    <scope>NUCLEOTIDE SEQUENCE [LARGE SCALE GENOMIC DNA]</scope>
    <source>
        <strain evidence="2 4">P2</strain>
    </source>
</reference>
<feature type="chain" id="PRO_5041989271" evidence="1">
    <location>
        <begin position="24"/>
        <end position="121"/>
    </location>
</feature>
<dbReference type="EMBL" id="CP043451">
    <property type="protein sequence ID" value="QEM02160.1"/>
    <property type="molecule type" value="Genomic_DNA"/>
</dbReference>
<feature type="signal peptide" evidence="1">
    <location>
        <begin position="1"/>
        <end position="23"/>
    </location>
</feature>
<dbReference type="Proteomes" id="UP000663940">
    <property type="component" value="Chromosome"/>
</dbReference>
<evidence type="ECO:0000313" key="2">
    <source>
        <dbReference type="EMBL" id="QEM02160.1"/>
    </source>
</evidence>
<keyword evidence="1" id="KW-0732">Signal</keyword>
<keyword evidence="5" id="KW-1185">Reference proteome</keyword>
<evidence type="ECO:0000313" key="5">
    <source>
        <dbReference type="Proteomes" id="UP000663940"/>
    </source>
</evidence>
<evidence type="ECO:0000313" key="4">
    <source>
        <dbReference type="Proteomes" id="UP000250557"/>
    </source>
</evidence>
<accession>A0AAE6JBT2</accession>
<dbReference type="RefSeq" id="WP_091166818.1">
    <property type="nucleotide sequence ID" value="NZ_CP043451.1"/>
</dbReference>
<evidence type="ECO:0000313" key="3">
    <source>
        <dbReference type="EMBL" id="QTE49107.1"/>
    </source>
</evidence>
<gene>
    <name evidence="2" type="ORF">DIU31_000980</name>
    <name evidence="3" type="ORF">J3L21_26785</name>
</gene>
<dbReference type="AlphaFoldDB" id="A0AAE6JBT2"/>
<organism evidence="2 4">
    <name type="scientific">Mucilaginibacter rubeus</name>
    <dbReference type="NCBI Taxonomy" id="2027860"/>
    <lineage>
        <taxon>Bacteria</taxon>
        <taxon>Pseudomonadati</taxon>
        <taxon>Bacteroidota</taxon>
        <taxon>Sphingobacteriia</taxon>
        <taxon>Sphingobacteriales</taxon>
        <taxon>Sphingobacteriaceae</taxon>
        <taxon>Mucilaginibacter</taxon>
    </lineage>
</organism>